<protein>
    <submittedName>
        <fullName evidence="1">Uncharacterized protein</fullName>
    </submittedName>
</protein>
<dbReference type="EMBL" id="SJPS01000002">
    <property type="protein sequence ID" value="TWU28146.1"/>
    <property type="molecule type" value="Genomic_DNA"/>
</dbReference>
<keyword evidence="2" id="KW-1185">Reference proteome</keyword>
<dbReference type="Pfam" id="PF24251">
    <property type="entry name" value="DUF7453"/>
    <property type="match status" value="1"/>
</dbReference>
<dbReference type="NCBIfam" id="TIGR05002">
    <property type="entry name" value="NxxGxxAF_repeat"/>
    <property type="match status" value="4"/>
</dbReference>
<evidence type="ECO:0000313" key="2">
    <source>
        <dbReference type="Proteomes" id="UP000318437"/>
    </source>
</evidence>
<dbReference type="Proteomes" id="UP000318437">
    <property type="component" value="Unassembled WGS sequence"/>
</dbReference>
<dbReference type="OrthoDB" id="285858at2"/>
<sequence>MNGLNNTGIYSEGSGTLAEVAREGNQAPGANPGVVFFNFFDPVINSAGQTAFHSRLIGAGAFNDEGIYSEGSGNLAEVAREGNQVPGANPGVVFRSFDLGSLVLNTMGQTAFSASISSVNFPDDIGIYATTLDGLLVEIVREGDLIDVNDDPLIDDLRTIFQLRFVSKTGNEDGRPSSFNDRGQLAFGATFTDGTSGVFVSNRVAIPEPATPTLVALCLPTLLRRRNRN</sequence>
<dbReference type="InterPro" id="IPR055876">
    <property type="entry name" value="DUF7453"/>
</dbReference>
<evidence type="ECO:0000313" key="1">
    <source>
        <dbReference type="EMBL" id="TWU28146.1"/>
    </source>
</evidence>
<organism evidence="1 2">
    <name type="scientific">Bythopirellula polymerisocia</name>
    <dbReference type="NCBI Taxonomy" id="2528003"/>
    <lineage>
        <taxon>Bacteria</taxon>
        <taxon>Pseudomonadati</taxon>
        <taxon>Planctomycetota</taxon>
        <taxon>Planctomycetia</taxon>
        <taxon>Pirellulales</taxon>
        <taxon>Lacipirellulaceae</taxon>
        <taxon>Bythopirellula</taxon>
    </lineage>
</organism>
<proteinExistence type="predicted"/>
<comment type="caution">
    <text evidence="1">The sequence shown here is derived from an EMBL/GenBank/DDBJ whole genome shotgun (WGS) entry which is preliminary data.</text>
</comment>
<accession>A0A5C6CYS6</accession>
<reference evidence="1 2" key="1">
    <citation type="submission" date="2019-02" db="EMBL/GenBank/DDBJ databases">
        <title>Deep-cultivation of Planctomycetes and their phenomic and genomic characterization uncovers novel biology.</title>
        <authorList>
            <person name="Wiegand S."/>
            <person name="Jogler M."/>
            <person name="Boedeker C."/>
            <person name="Pinto D."/>
            <person name="Vollmers J."/>
            <person name="Rivas-Marin E."/>
            <person name="Kohn T."/>
            <person name="Peeters S.H."/>
            <person name="Heuer A."/>
            <person name="Rast P."/>
            <person name="Oberbeckmann S."/>
            <person name="Bunk B."/>
            <person name="Jeske O."/>
            <person name="Meyerdierks A."/>
            <person name="Storesund J.E."/>
            <person name="Kallscheuer N."/>
            <person name="Luecker S."/>
            <person name="Lage O.M."/>
            <person name="Pohl T."/>
            <person name="Merkel B.J."/>
            <person name="Hornburger P."/>
            <person name="Mueller R.-W."/>
            <person name="Bruemmer F."/>
            <person name="Labrenz M."/>
            <person name="Spormann A.M."/>
            <person name="Op Den Camp H."/>
            <person name="Overmann J."/>
            <person name="Amann R."/>
            <person name="Jetten M.S.M."/>
            <person name="Mascher T."/>
            <person name="Medema M.H."/>
            <person name="Devos D.P."/>
            <person name="Kaster A.-K."/>
            <person name="Ovreas L."/>
            <person name="Rohde M."/>
            <person name="Galperin M.Y."/>
            <person name="Jogler C."/>
        </authorList>
    </citation>
    <scope>NUCLEOTIDE SEQUENCE [LARGE SCALE GENOMIC DNA]</scope>
    <source>
        <strain evidence="1 2">Pla144</strain>
    </source>
</reference>
<name>A0A5C6CYS6_9BACT</name>
<dbReference type="AlphaFoldDB" id="A0A5C6CYS6"/>
<gene>
    <name evidence="1" type="ORF">Pla144_14330</name>
</gene>